<proteinExistence type="predicted"/>
<protein>
    <submittedName>
        <fullName evidence="2">Uncharacterized protein</fullName>
    </submittedName>
</protein>
<dbReference type="EnsemblMetazoa" id="Aqu2.1.32362_001">
    <property type="protein sequence ID" value="Aqu2.1.32362_001"/>
    <property type="gene ID" value="Aqu2.1.32362"/>
</dbReference>
<dbReference type="InParanoid" id="A0A1X7UYB9"/>
<reference evidence="2" key="1">
    <citation type="submission" date="2017-05" db="UniProtKB">
        <authorList>
            <consortium name="EnsemblMetazoa"/>
        </authorList>
    </citation>
    <scope>IDENTIFICATION</scope>
</reference>
<evidence type="ECO:0000256" key="1">
    <source>
        <dbReference type="SAM" id="Phobius"/>
    </source>
</evidence>
<keyword evidence="1" id="KW-0472">Membrane</keyword>
<evidence type="ECO:0000313" key="2">
    <source>
        <dbReference type="EnsemblMetazoa" id="Aqu2.1.32362_001"/>
    </source>
</evidence>
<organism evidence="2">
    <name type="scientific">Amphimedon queenslandica</name>
    <name type="common">Sponge</name>
    <dbReference type="NCBI Taxonomy" id="400682"/>
    <lineage>
        <taxon>Eukaryota</taxon>
        <taxon>Metazoa</taxon>
        <taxon>Porifera</taxon>
        <taxon>Demospongiae</taxon>
        <taxon>Heteroscleromorpha</taxon>
        <taxon>Haplosclerida</taxon>
        <taxon>Niphatidae</taxon>
        <taxon>Amphimedon</taxon>
    </lineage>
</organism>
<sequence length="51" mass="5528">PVEVAQTVSELHVSIKENILTTNVLIGTIAAIIILVVLALYNDRGREIGEE</sequence>
<accession>A0A1X7UYB9</accession>
<feature type="transmembrane region" description="Helical" evidence="1">
    <location>
        <begin position="20"/>
        <end position="41"/>
    </location>
</feature>
<keyword evidence="1" id="KW-1133">Transmembrane helix</keyword>
<keyword evidence="1" id="KW-0812">Transmembrane</keyword>
<dbReference type="AlphaFoldDB" id="A0A1X7UYB9"/>
<name>A0A1X7UYB9_AMPQE</name>